<name>A0A830H762_9CHLO</name>
<evidence type="ECO:0000313" key="2">
    <source>
        <dbReference type="Proteomes" id="UP000660262"/>
    </source>
</evidence>
<organism evidence="1 2">
    <name type="scientific">Pycnococcus provasolii</name>
    <dbReference type="NCBI Taxonomy" id="41880"/>
    <lineage>
        <taxon>Eukaryota</taxon>
        <taxon>Viridiplantae</taxon>
        <taxon>Chlorophyta</taxon>
        <taxon>Pseudoscourfieldiophyceae</taxon>
        <taxon>Pseudoscourfieldiales</taxon>
        <taxon>Pycnococcaceae</taxon>
        <taxon>Pycnococcus</taxon>
    </lineage>
</organism>
<evidence type="ECO:0000313" key="1">
    <source>
        <dbReference type="EMBL" id="GHP02412.1"/>
    </source>
</evidence>
<dbReference type="Proteomes" id="UP000660262">
    <property type="component" value="Unassembled WGS sequence"/>
</dbReference>
<reference evidence="1" key="1">
    <citation type="submission" date="2020-10" db="EMBL/GenBank/DDBJ databases">
        <title>Unveiling of a novel bifunctional photoreceptor, Dualchrome1, isolated from a cosmopolitan green alga.</title>
        <authorList>
            <person name="Suzuki S."/>
            <person name="Kawachi M."/>
        </authorList>
    </citation>
    <scope>NUCLEOTIDE SEQUENCE</scope>
    <source>
        <strain evidence="1">NIES 2893</strain>
    </source>
</reference>
<dbReference type="AlphaFoldDB" id="A0A830H762"/>
<dbReference type="EMBL" id="BNJQ01000003">
    <property type="protein sequence ID" value="GHP02412.1"/>
    <property type="molecule type" value="Genomic_DNA"/>
</dbReference>
<proteinExistence type="predicted"/>
<comment type="caution">
    <text evidence="1">The sequence shown here is derived from an EMBL/GenBank/DDBJ whole genome shotgun (WGS) entry which is preliminary data.</text>
</comment>
<gene>
    <name evidence="1" type="ORF">PPROV_000116900</name>
</gene>
<keyword evidence="2" id="KW-1185">Reference proteome</keyword>
<protein>
    <submittedName>
        <fullName evidence="1">Uncharacterized protein</fullName>
    </submittedName>
</protein>
<sequence>MLKSYPETRYCYAYIMVDSVMDYVGAGPSGARAMAAAFAKPVGVHPLHLHPGASPRNAQDAPRVDLAFLSFVGNDPGDAVEAFERAVSLAESIPHDEAALGDRHVVRKRVVLEDDDQTAAE</sequence>
<accession>A0A830H762</accession>